<proteinExistence type="predicted"/>
<reference evidence="1" key="1">
    <citation type="submission" date="2023-03" db="EMBL/GenBank/DDBJ databases">
        <authorList>
            <person name="Steffen K."/>
            <person name="Cardenas P."/>
        </authorList>
    </citation>
    <scope>NUCLEOTIDE SEQUENCE</scope>
</reference>
<gene>
    <name evidence="1" type="ORF">GBAR_LOCUS19522</name>
</gene>
<dbReference type="EMBL" id="CASHTH010002751">
    <property type="protein sequence ID" value="CAI8034735.1"/>
    <property type="molecule type" value="Genomic_DNA"/>
</dbReference>
<dbReference type="AlphaFoldDB" id="A0AA35X1P2"/>
<keyword evidence="2" id="KW-1185">Reference proteome</keyword>
<protein>
    <submittedName>
        <fullName evidence="1">Uncharacterized protein</fullName>
    </submittedName>
</protein>
<sequence>MKRWETSTFMIYMWKHALEPVGTDVTLAMVGSPCSGGEHCEIENFFATSF</sequence>
<evidence type="ECO:0000313" key="1">
    <source>
        <dbReference type="EMBL" id="CAI8034735.1"/>
    </source>
</evidence>
<dbReference type="Proteomes" id="UP001174909">
    <property type="component" value="Unassembled WGS sequence"/>
</dbReference>
<accession>A0AA35X1P2</accession>
<name>A0AA35X1P2_GEOBA</name>
<comment type="caution">
    <text evidence="1">The sequence shown here is derived from an EMBL/GenBank/DDBJ whole genome shotgun (WGS) entry which is preliminary data.</text>
</comment>
<organism evidence="1 2">
    <name type="scientific">Geodia barretti</name>
    <name type="common">Barrett's horny sponge</name>
    <dbReference type="NCBI Taxonomy" id="519541"/>
    <lineage>
        <taxon>Eukaryota</taxon>
        <taxon>Metazoa</taxon>
        <taxon>Porifera</taxon>
        <taxon>Demospongiae</taxon>
        <taxon>Heteroscleromorpha</taxon>
        <taxon>Tetractinellida</taxon>
        <taxon>Astrophorina</taxon>
        <taxon>Geodiidae</taxon>
        <taxon>Geodia</taxon>
    </lineage>
</organism>
<evidence type="ECO:0000313" key="2">
    <source>
        <dbReference type="Proteomes" id="UP001174909"/>
    </source>
</evidence>